<accession>A0A9X2W6Q1</accession>
<dbReference type="AlphaFoldDB" id="A0A9X2W6Q1"/>
<dbReference type="NCBIfam" id="TIGR04141">
    <property type="entry name" value="TIGR04141 family sporadically distributed protein"/>
    <property type="match status" value="1"/>
</dbReference>
<dbReference type="EMBL" id="JALHAP010000076">
    <property type="protein sequence ID" value="MCT4701934.1"/>
    <property type="molecule type" value="Genomic_DNA"/>
</dbReference>
<keyword evidence="2" id="KW-1185">Reference proteome</keyword>
<dbReference type="Pfam" id="PF19614">
    <property type="entry name" value="DUF6119"/>
    <property type="match status" value="1"/>
</dbReference>
<comment type="caution">
    <text evidence="1">The sequence shown here is derived from an EMBL/GenBank/DDBJ whole genome shotgun (WGS) entry which is preliminary data.</text>
</comment>
<protein>
    <submittedName>
        <fullName evidence="1">TIGR04141 family sporadically distributed protein</fullName>
    </submittedName>
</protein>
<evidence type="ECO:0000313" key="2">
    <source>
        <dbReference type="Proteomes" id="UP001150641"/>
    </source>
</evidence>
<dbReference type="RefSeq" id="WP_271122750.1">
    <property type="nucleotide sequence ID" value="NZ_JALHAN010000063.1"/>
</dbReference>
<evidence type="ECO:0000313" key="1">
    <source>
        <dbReference type="EMBL" id="MCT4701934.1"/>
    </source>
</evidence>
<sequence length="533" mass="62611">MSNTYNIYKVRMSCLDKLLEKIASVGLNKQKEKIIDGYKMEFFYSKDLDGNKIWWWETYKDFFEEGLEEPKNKFHYGLMICTNVESPDLIFAITLGKSHFYVNKFIERDFGIELAIRIAKEETTLLKKSTYFSGSKRQEISSYTTFIKDSYEPGESVDHLKLKATDNELWGDKNIIFADSIQMDTEVTPVGLAKIFNQIIMALAEPQSIRLPKRERVYDDSLIVDLDSILFKALKTMDASLMIEEFHVYGVNFCFSFTEYNYSIAYKKGKKSFYKKSLGGGIDIKSISEYLIENEDVENINDLHVSFEIEDKGGKFSKPLKEILDIYIEKDGVHYFLSNGDWCSFNQSFLDYLKESLIQIDFIQKDLLDENEYQVWAKDKKSKIDSGMPVDNKIIYREYYFNQKQSADNGYELLDRELTLINSMESNKKKYKLEVADLYKDEEIIAVKISDKEKELIYNIEQSKDSLELILRKTIPCDKKISYACLWFVFEEKLERITQRNSIQFLLAIQSWKKLAEHFNITPKIYYSQHINK</sequence>
<name>A0A9X2W6Q1_9ENTR</name>
<reference evidence="1" key="1">
    <citation type="submission" date="2022-03" db="EMBL/GenBank/DDBJ databases">
        <title>Proposal of a novel genus Dryocolo and two novel species.</title>
        <authorList>
            <person name="Maddock D.W."/>
            <person name="Brady C.L."/>
            <person name="Denman S."/>
            <person name="Arnold D."/>
        </authorList>
    </citation>
    <scope>NUCLEOTIDE SEQUENCE</scope>
    <source>
        <strain evidence="1">H6W4</strain>
    </source>
</reference>
<dbReference type="Proteomes" id="UP001150641">
    <property type="component" value="Unassembled WGS sequence"/>
</dbReference>
<dbReference type="InterPro" id="IPR026487">
    <property type="entry name" value="CHP04141"/>
</dbReference>
<gene>
    <name evidence="1" type="ORF">MUA00_08970</name>
</gene>
<proteinExistence type="predicted"/>
<organism evidence="1 2">
    <name type="scientific">Dryocola boscaweniae</name>
    <dbReference type="NCBI Taxonomy" id="2925397"/>
    <lineage>
        <taxon>Bacteria</taxon>
        <taxon>Pseudomonadati</taxon>
        <taxon>Pseudomonadota</taxon>
        <taxon>Gammaproteobacteria</taxon>
        <taxon>Enterobacterales</taxon>
        <taxon>Enterobacteriaceae</taxon>
        <taxon>Dryocola</taxon>
    </lineage>
</organism>